<name>A0A7S8MXN5_9MICO</name>
<keyword evidence="2" id="KW-1185">Reference proteome</keyword>
<dbReference type="EMBL" id="CP064760">
    <property type="protein sequence ID" value="QPE04608.1"/>
    <property type="molecule type" value="Genomic_DNA"/>
</dbReference>
<accession>A0A7S8MXN5</accession>
<gene>
    <name evidence="1" type="ORF">IT882_16075</name>
</gene>
<protein>
    <submittedName>
        <fullName evidence="1">Tryptophan synthase subunit alpha</fullName>
    </submittedName>
</protein>
<evidence type="ECO:0000313" key="2">
    <source>
        <dbReference type="Proteomes" id="UP000594480"/>
    </source>
</evidence>
<dbReference type="KEGG" id="msf:IT882_16075"/>
<reference evidence="1 2" key="1">
    <citation type="submission" date="2020-11" db="EMBL/GenBank/DDBJ databases">
        <title>Amino acid is mineralized and recycled by bacteria in oceanic microbiome.</title>
        <authorList>
            <person name="Zheng L.Y."/>
        </authorList>
    </citation>
    <scope>NUCLEOTIDE SEQUENCE [LARGE SCALE GENOMIC DNA]</scope>
    <source>
        <strain evidence="1 2">A32-1</strain>
    </source>
</reference>
<dbReference type="AlphaFoldDB" id="A0A7S8MXN5"/>
<organism evidence="1 2">
    <name type="scientific">Microbacterium schleiferi</name>
    <dbReference type="NCBI Taxonomy" id="69362"/>
    <lineage>
        <taxon>Bacteria</taxon>
        <taxon>Bacillati</taxon>
        <taxon>Actinomycetota</taxon>
        <taxon>Actinomycetes</taxon>
        <taxon>Micrococcales</taxon>
        <taxon>Microbacteriaceae</taxon>
        <taxon>Microbacterium</taxon>
    </lineage>
</organism>
<evidence type="ECO:0000313" key="1">
    <source>
        <dbReference type="EMBL" id="QPE04608.1"/>
    </source>
</evidence>
<dbReference type="Proteomes" id="UP000594480">
    <property type="component" value="Chromosome"/>
</dbReference>
<sequence length="126" mass="14662">MTRENSAPTRRASLELLRAEAADELSVLVEERLRAGEDPWEFMDDLPTVDELVVLMLRAENVLTTGLPSTGIRHYRLLRQIALDYPPLTRAVWRLLGSARHRTWDSLLPDVPWRLLWWPQVRHRSG</sequence>
<proteinExistence type="predicted"/>
<dbReference type="RefSeq" id="WP_195692635.1">
    <property type="nucleotide sequence ID" value="NZ_CP064760.1"/>
</dbReference>